<sequence>MAKEGKKDAALSKLSQEEQLRRENNASEKPKSMTIISRLMLFFLFPTFVGSAGLLSSHLQNMYGKNPVEMNFDRDFVYPFLVTVVLVVIVSIQTGNFSSYKASPLVSWPKVVKKRKIVRKTVVLDDDGNVIEDEGMIKKLLAEKTEQAKKDD</sequence>
<dbReference type="Proteomes" id="UP001054902">
    <property type="component" value="Unassembled WGS sequence"/>
</dbReference>
<reference evidence="3 4" key="1">
    <citation type="journal article" date="2021" name="Sci. Rep.">
        <title>The genome of the diatom Chaetoceros tenuissimus carries an ancient integrated fragment of an extant virus.</title>
        <authorList>
            <person name="Hongo Y."/>
            <person name="Kimura K."/>
            <person name="Takaki Y."/>
            <person name="Yoshida Y."/>
            <person name="Baba S."/>
            <person name="Kobayashi G."/>
            <person name="Nagasaki K."/>
            <person name="Hano T."/>
            <person name="Tomaru Y."/>
        </authorList>
    </citation>
    <scope>NUCLEOTIDE SEQUENCE [LARGE SCALE GENOMIC DNA]</scope>
    <source>
        <strain evidence="3 4">NIES-3715</strain>
    </source>
</reference>
<feature type="transmembrane region" description="Helical" evidence="2">
    <location>
        <begin position="39"/>
        <end position="56"/>
    </location>
</feature>
<dbReference type="AlphaFoldDB" id="A0AAD3HDF6"/>
<organism evidence="3 4">
    <name type="scientific">Chaetoceros tenuissimus</name>
    <dbReference type="NCBI Taxonomy" id="426638"/>
    <lineage>
        <taxon>Eukaryota</taxon>
        <taxon>Sar</taxon>
        <taxon>Stramenopiles</taxon>
        <taxon>Ochrophyta</taxon>
        <taxon>Bacillariophyta</taxon>
        <taxon>Coscinodiscophyceae</taxon>
        <taxon>Chaetocerotophycidae</taxon>
        <taxon>Chaetocerotales</taxon>
        <taxon>Chaetocerotaceae</taxon>
        <taxon>Chaetoceros</taxon>
    </lineage>
</organism>
<gene>
    <name evidence="3" type="ORF">CTEN210_15640</name>
</gene>
<proteinExistence type="predicted"/>
<evidence type="ECO:0000313" key="3">
    <source>
        <dbReference type="EMBL" id="GFH59164.1"/>
    </source>
</evidence>
<comment type="caution">
    <text evidence="3">The sequence shown here is derived from an EMBL/GenBank/DDBJ whole genome shotgun (WGS) entry which is preliminary data.</text>
</comment>
<evidence type="ECO:0000313" key="4">
    <source>
        <dbReference type="Proteomes" id="UP001054902"/>
    </source>
</evidence>
<protein>
    <submittedName>
        <fullName evidence="3">Uncharacterized protein</fullName>
    </submittedName>
</protein>
<keyword evidence="2" id="KW-0812">Transmembrane</keyword>
<keyword evidence="2" id="KW-1133">Transmembrane helix</keyword>
<dbReference type="EMBL" id="BLLK01000062">
    <property type="protein sequence ID" value="GFH59164.1"/>
    <property type="molecule type" value="Genomic_DNA"/>
</dbReference>
<evidence type="ECO:0000256" key="2">
    <source>
        <dbReference type="SAM" id="Phobius"/>
    </source>
</evidence>
<accession>A0AAD3HDF6</accession>
<name>A0AAD3HDF6_9STRA</name>
<feature type="transmembrane region" description="Helical" evidence="2">
    <location>
        <begin position="76"/>
        <end position="95"/>
    </location>
</feature>
<keyword evidence="2" id="KW-0472">Membrane</keyword>
<feature type="region of interest" description="Disordered" evidence="1">
    <location>
        <begin position="1"/>
        <end position="27"/>
    </location>
</feature>
<keyword evidence="4" id="KW-1185">Reference proteome</keyword>
<evidence type="ECO:0000256" key="1">
    <source>
        <dbReference type="SAM" id="MobiDB-lite"/>
    </source>
</evidence>